<dbReference type="Proteomes" id="UP000003936">
    <property type="component" value="Chromosome"/>
</dbReference>
<dbReference type="HOGENOM" id="CLU_2620032_0_0_6"/>
<keyword evidence="1" id="KW-1133">Transmembrane helix</keyword>
<gene>
    <name evidence="2" type="ORF">A359_09380</name>
</gene>
<dbReference type="EMBL" id="CP003546">
    <property type="protein sequence ID" value="AFP85300.1"/>
    <property type="molecule type" value="Genomic_DNA"/>
</dbReference>
<protein>
    <submittedName>
        <fullName evidence="2">Uncharacterized protein</fullName>
    </submittedName>
</protein>
<name>J3TY78_9ENTR</name>
<dbReference type="KEGG" id="sect:A359_09380"/>
<keyword evidence="1" id="KW-0812">Transmembrane</keyword>
<dbReference type="AlphaFoldDB" id="J3TY78"/>
<sequence>MKLFSVTITNSTGGRGSTVRAGIFKKLQREILLFLGRAVRIFIVTITRCVVMRLLQVLASVIFLFQVGARTECLDSSI</sequence>
<evidence type="ECO:0000313" key="3">
    <source>
        <dbReference type="Proteomes" id="UP000003936"/>
    </source>
</evidence>
<proteinExistence type="predicted"/>
<evidence type="ECO:0000313" key="2">
    <source>
        <dbReference type="EMBL" id="AFP85300.1"/>
    </source>
</evidence>
<accession>J3TY78</accession>
<keyword evidence="1" id="KW-0472">Membrane</keyword>
<evidence type="ECO:0000256" key="1">
    <source>
        <dbReference type="SAM" id="Phobius"/>
    </source>
</evidence>
<feature type="transmembrane region" description="Helical" evidence="1">
    <location>
        <begin position="41"/>
        <end position="65"/>
    </location>
</feature>
<organism evidence="2 3">
    <name type="scientific">secondary endosymbiont of Ctenarytaina eucalypti</name>
    <dbReference type="NCBI Taxonomy" id="1199245"/>
    <lineage>
        <taxon>Bacteria</taxon>
        <taxon>Pseudomonadati</taxon>
        <taxon>Pseudomonadota</taxon>
        <taxon>Gammaproteobacteria</taxon>
        <taxon>Enterobacterales</taxon>
        <taxon>Enterobacteriaceae</taxon>
        <taxon>aphid secondary symbionts</taxon>
    </lineage>
</organism>
<reference evidence="2 3" key="1">
    <citation type="journal article" date="2012" name="Mol. Biol. Evol.">
        <title>Genome reduction and co-evolution between the primary and secondary bacterial symbionts of psyllids.</title>
        <authorList>
            <person name="Sloan D.B."/>
            <person name="Moran N.A."/>
        </authorList>
    </citation>
    <scope>NUCLEOTIDE SEQUENCE [LARGE SCALE GENOMIC DNA]</scope>
    <source>
        <strain evidence="2">Ceuc_S</strain>
    </source>
</reference>
<keyword evidence="3" id="KW-1185">Reference proteome</keyword>